<organism evidence="1 2">
    <name type="scientific">Senna tora</name>
    <dbReference type="NCBI Taxonomy" id="362788"/>
    <lineage>
        <taxon>Eukaryota</taxon>
        <taxon>Viridiplantae</taxon>
        <taxon>Streptophyta</taxon>
        <taxon>Embryophyta</taxon>
        <taxon>Tracheophyta</taxon>
        <taxon>Spermatophyta</taxon>
        <taxon>Magnoliopsida</taxon>
        <taxon>eudicotyledons</taxon>
        <taxon>Gunneridae</taxon>
        <taxon>Pentapetalae</taxon>
        <taxon>rosids</taxon>
        <taxon>fabids</taxon>
        <taxon>Fabales</taxon>
        <taxon>Fabaceae</taxon>
        <taxon>Caesalpinioideae</taxon>
        <taxon>Cassia clade</taxon>
        <taxon>Senna</taxon>
    </lineage>
</organism>
<evidence type="ECO:0000313" key="2">
    <source>
        <dbReference type="Proteomes" id="UP000634136"/>
    </source>
</evidence>
<name>A0A834T9R4_9FABA</name>
<dbReference type="AlphaFoldDB" id="A0A834T9R4"/>
<protein>
    <submittedName>
        <fullName evidence="1">Uncharacterized protein</fullName>
    </submittedName>
</protein>
<comment type="caution">
    <text evidence="1">The sequence shown here is derived from an EMBL/GenBank/DDBJ whole genome shotgun (WGS) entry which is preliminary data.</text>
</comment>
<proteinExistence type="predicted"/>
<reference evidence="1" key="1">
    <citation type="submission" date="2020-09" db="EMBL/GenBank/DDBJ databases">
        <title>Genome-Enabled Discovery of Anthraquinone Biosynthesis in Senna tora.</title>
        <authorList>
            <person name="Kang S.-H."/>
            <person name="Pandey R.P."/>
            <person name="Lee C.-M."/>
            <person name="Sim J.-S."/>
            <person name="Jeong J.-T."/>
            <person name="Choi B.-S."/>
            <person name="Jung M."/>
            <person name="Ginzburg D."/>
            <person name="Zhao K."/>
            <person name="Won S.Y."/>
            <person name="Oh T.-J."/>
            <person name="Yu Y."/>
            <person name="Kim N.-H."/>
            <person name="Lee O.R."/>
            <person name="Lee T.-H."/>
            <person name="Bashyal P."/>
            <person name="Kim T.-S."/>
            <person name="Lee W.-H."/>
            <person name="Kawkins C."/>
            <person name="Kim C.-K."/>
            <person name="Kim J.S."/>
            <person name="Ahn B.O."/>
            <person name="Rhee S.Y."/>
            <person name="Sohng J.K."/>
        </authorList>
    </citation>
    <scope>NUCLEOTIDE SEQUENCE</scope>
    <source>
        <tissue evidence="1">Leaf</tissue>
    </source>
</reference>
<dbReference type="EMBL" id="JAAIUW010000010">
    <property type="protein sequence ID" value="KAF7812579.1"/>
    <property type="molecule type" value="Genomic_DNA"/>
</dbReference>
<gene>
    <name evidence="1" type="ORF">G2W53_033555</name>
</gene>
<accession>A0A834T9R4</accession>
<keyword evidence="2" id="KW-1185">Reference proteome</keyword>
<evidence type="ECO:0000313" key="1">
    <source>
        <dbReference type="EMBL" id="KAF7812579.1"/>
    </source>
</evidence>
<sequence length="29" mass="3518">MSCLNTFRIENRQSISKELKKYKFQRVVA</sequence>
<dbReference type="Proteomes" id="UP000634136">
    <property type="component" value="Unassembled WGS sequence"/>
</dbReference>